<dbReference type="Gramene" id="TRITD5Av1G113040.2">
    <property type="protein sequence ID" value="TRITD5Av1G113040.2"/>
    <property type="gene ID" value="TRITD5Av1G113040"/>
</dbReference>
<dbReference type="GO" id="GO:0051762">
    <property type="term" value="P:sesquiterpene biosynthetic process"/>
    <property type="evidence" value="ECO:0007669"/>
    <property type="project" value="TreeGrafter"/>
</dbReference>
<keyword evidence="1" id="KW-0472">Membrane</keyword>
<keyword evidence="3" id="KW-1185">Reference proteome</keyword>
<dbReference type="Pfam" id="PF11204">
    <property type="entry name" value="DUF2985"/>
    <property type="match status" value="1"/>
</dbReference>
<dbReference type="AlphaFoldDB" id="A0A9R0TML5"/>
<accession>A0A9R0TML5</accession>
<keyword evidence="1" id="KW-1133">Transmembrane helix</keyword>
<name>A0A9R0TML5_TRITD</name>
<dbReference type="InterPro" id="IPR021369">
    <property type="entry name" value="DUF2985"/>
</dbReference>
<dbReference type="GO" id="GO:0009975">
    <property type="term" value="F:cyclase activity"/>
    <property type="evidence" value="ECO:0007669"/>
    <property type="project" value="TreeGrafter"/>
</dbReference>
<evidence type="ECO:0000313" key="2">
    <source>
        <dbReference type="EMBL" id="VAI16086.1"/>
    </source>
</evidence>
<evidence type="ECO:0000256" key="1">
    <source>
        <dbReference type="SAM" id="Phobius"/>
    </source>
</evidence>
<dbReference type="Proteomes" id="UP000324705">
    <property type="component" value="Chromosome 5A"/>
</dbReference>
<keyword evidence="1" id="KW-0812">Transmembrane</keyword>
<proteinExistence type="predicted"/>
<reference evidence="2 3" key="1">
    <citation type="submission" date="2017-09" db="EMBL/GenBank/DDBJ databases">
        <authorList>
            <consortium name="International Durum Wheat Genome Sequencing Consortium (IDWGSC)"/>
            <person name="Milanesi L."/>
        </authorList>
    </citation>
    <scope>NUCLEOTIDE SEQUENCE [LARGE SCALE GENOMIC DNA]</scope>
    <source>
        <strain evidence="3">cv. Svevo</strain>
    </source>
</reference>
<feature type="transmembrane region" description="Helical" evidence="1">
    <location>
        <begin position="106"/>
        <end position="125"/>
    </location>
</feature>
<sequence>MNIALLLWLLCVGASGGMLALLLLGLLDRAFPAPAARAHWVEVNNQVAVAGDDGTCEQCNVVRVEKKMEAIDVVEEDGSSLLASNGEMVDHGLSGGRWRVEKARRMINVVTMVSLLVLLYTRGFIL</sequence>
<dbReference type="PANTHER" id="PTHR31045:SF3">
    <property type="entry name" value="OS12G0109700 PROTEIN"/>
    <property type="match status" value="1"/>
</dbReference>
<dbReference type="EMBL" id="LT934119">
    <property type="protein sequence ID" value="VAI16086.1"/>
    <property type="molecule type" value="Genomic_DNA"/>
</dbReference>
<gene>
    <name evidence="2" type="ORF">TRITD_5Av1G113040</name>
</gene>
<dbReference type="PANTHER" id="PTHR31045">
    <property type="entry name" value="PLAC8 FAMILY PROTEIN-RELATED"/>
    <property type="match status" value="1"/>
</dbReference>
<organism evidence="2 3">
    <name type="scientific">Triticum turgidum subsp. durum</name>
    <name type="common">Durum wheat</name>
    <name type="synonym">Triticum durum</name>
    <dbReference type="NCBI Taxonomy" id="4567"/>
    <lineage>
        <taxon>Eukaryota</taxon>
        <taxon>Viridiplantae</taxon>
        <taxon>Streptophyta</taxon>
        <taxon>Embryophyta</taxon>
        <taxon>Tracheophyta</taxon>
        <taxon>Spermatophyta</taxon>
        <taxon>Magnoliopsida</taxon>
        <taxon>Liliopsida</taxon>
        <taxon>Poales</taxon>
        <taxon>Poaceae</taxon>
        <taxon>BOP clade</taxon>
        <taxon>Pooideae</taxon>
        <taxon>Triticodae</taxon>
        <taxon>Triticeae</taxon>
        <taxon>Triticinae</taxon>
        <taxon>Triticum</taxon>
    </lineage>
</organism>
<evidence type="ECO:0000313" key="3">
    <source>
        <dbReference type="Proteomes" id="UP000324705"/>
    </source>
</evidence>
<feature type="transmembrane region" description="Helical" evidence="1">
    <location>
        <begin position="6"/>
        <end position="27"/>
    </location>
</feature>
<protein>
    <submittedName>
        <fullName evidence="2">Uncharacterized protein</fullName>
    </submittedName>
</protein>